<organism evidence="1 2">
    <name type="scientific">Paraconexibacter antarcticus</name>
    <dbReference type="NCBI Taxonomy" id="2949664"/>
    <lineage>
        <taxon>Bacteria</taxon>
        <taxon>Bacillati</taxon>
        <taxon>Actinomycetota</taxon>
        <taxon>Thermoleophilia</taxon>
        <taxon>Solirubrobacterales</taxon>
        <taxon>Paraconexibacteraceae</taxon>
        <taxon>Paraconexibacter</taxon>
    </lineage>
</organism>
<evidence type="ECO:0000313" key="2">
    <source>
        <dbReference type="Proteomes" id="UP001056035"/>
    </source>
</evidence>
<sequence length="62" mass="6158">MPQLAGPLATALAGMDADVREAIRERALATGARSATASPDGIVLQGSVLIATGRKPKATGDA</sequence>
<reference evidence="1 2" key="1">
    <citation type="submission" date="2022-06" db="EMBL/GenBank/DDBJ databases">
        <title>Paraconexibacter antarcticus.</title>
        <authorList>
            <person name="Kim C.S."/>
        </authorList>
    </citation>
    <scope>NUCLEOTIDE SEQUENCE [LARGE SCALE GENOMIC DNA]</scope>
    <source>
        <strain evidence="1 2">02-257</strain>
    </source>
</reference>
<gene>
    <name evidence="1" type="ORF">NBH00_16705</name>
</gene>
<name>A0ABY5DR03_9ACTN</name>
<evidence type="ECO:0008006" key="3">
    <source>
        <dbReference type="Google" id="ProtNLM"/>
    </source>
</evidence>
<dbReference type="EMBL" id="CP098502">
    <property type="protein sequence ID" value="UTI62994.1"/>
    <property type="molecule type" value="Genomic_DNA"/>
</dbReference>
<protein>
    <recommendedName>
        <fullName evidence="3">BON domain-containing protein</fullName>
    </recommendedName>
</protein>
<accession>A0ABY5DR03</accession>
<dbReference type="Proteomes" id="UP001056035">
    <property type="component" value="Chromosome"/>
</dbReference>
<proteinExistence type="predicted"/>
<keyword evidence="2" id="KW-1185">Reference proteome</keyword>
<evidence type="ECO:0000313" key="1">
    <source>
        <dbReference type="EMBL" id="UTI62994.1"/>
    </source>
</evidence>
<dbReference type="RefSeq" id="WP_254569729.1">
    <property type="nucleotide sequence ID" value="NZ_CP098502.1"/>
</dbReference>